<proteinExistence type="predicted"/>
<evidence type="ECO:0000313" key="4">
    <source>
        <dbReference type="Proteomes" id="UP000694559"/>
    </source>
</evidence>
<dbReference type="GO" id="GO:0140374">
    <property type="term" value="P:antiviral innate immune response"/>
    <property type="evidence" value="ECO:0007669"/>
    <property type="project" value="Ensembl"/>
</dbReference>
<protein>
    <submittedName>
        <fullName evidence="3">Dihydrouridine synthase 2</fullName>
    </submittedName>
</protein>
<dbReference type="GO" id="GO:0004860">
    <property type="term" value="F:protein kinase inhibitor activity"/>
    <property type="evidence" value="ECO:0007669"/>
    <property type="project" value="Ensembl"/>
</dbReference>
<dbReference type="Pfam" id="PF00035">
    <property type="entry name" value="dsrm"/>
    <property type="match status" value="1"/>
</dbReference>
<dbReference type="PANTHER" id="PTHR45936:SF1">
    <property type="entry name" value="TRNA-DIHYDROURIDINE(20) SYNTHASE [NAD(P)+]-LIKE"/>
    <property type="match status" value="1"/>
</dbReference>
<dbReference type="GO" id="GO:0003725">
    <property type="term" value="F:double-stranded RNA binding"/>
    <property type="evidence" value="ECO:0007669"/>
    <property type="project" value="Ensembl"/>
</dbReference>
<dbReference type="Pfam" id="PF01207">
    <property type="entry name" value="Dus"/>
    <property type="match status" value="1"/>
</dbReference>
<dbReference type="SUPFAM" id="SSF54768">
    <property type="entry name" value="dsRNA-binding domain-like"/>
    <property type="match status" value="1"/>
</dbReference>
<sequence>MPINCVALSFTNKAILAPMVRVGTLPMRLLALDYGADIVYCEELIDIKMLQCKRVVNDILGTVDFVAPNERVVFRTCEREKDRVVFQMGTADAERALAVAKLVENDVAGIDVNMGCPKEYSTKVWFCPSAVFFPIIFIDASKFMNVCIKEKTLRLVKRIEQAGVAAIAVHGSGGSHDFIKEYSDLRIFQEATSASSVMVARAAMWNPSVFRKEGLLPLKDVMQEYIKYAVRYNNHYTNTKYCLCQMLREQLENTQGKKLHAAQSLQEICEVFKMSSFFQEASDLLEEKKVSLQVKSPNNDDLTEDTDVIKMAVKFDKREYPPQITPKMYLLEWCRKEKLLQPAYETIERPRDRLFCSIVTVADQKYSSTLWEKSKKLAEQAAAIACLRTLGLPEGKLNESPNHTLLNKRKRQDQELSNCDEHTDSFAVDAVCKKAHFLPKESLCHSS</sequence>
<dbReference type="Proteomes" id="UP000694559">
    <property type="component" value="Unplaced"/>
</dbReference>
<dbReference type="FunFam" id="3.20.20.70:FF:000229">
    <property type="entry name" value="tRNA-dihydrouridine(20) synthase [NAD(P)+]-like"/>
    <property type="match status" value="1"/>
</dbReference>
<dbReference type="Gene3D" id="3.20.20.70">
    <property type="entry name" value="Aldolase class I"/>
    <property type="match status" value="1"/>
</dbReference>
<dbReference type="PROSITE" id="PS50137">
    <property type="entry name" value="DS_RBD"/>
    <property type="match status" value="1"/>
</dbReference>
<dbReference type="Gene3D" id="3.30.160.20">
    <property type="match status" value="1"/>
</dbReference>
<organism evidence="3 4">
    <name type="scientific">Naja naja</name>
    <name type="common">Indian cobra</name>
    <dbReference type="NCBI Taxonomy" id="35670"/>
    <lineage>
        <taxon>Eukaryota</taxon>
        <taxon>Metazoa</taxon>
        <taxon>Chordata</taxon>
        <taxon>Craniata</taxon>
        <taxon>Vertebrata</taxon>
        <taxon>Euteleostomi</taxon>
        <taxon>Lepidosauria</taxon>
        <taxon>Squamata</taxon>
        <taxon>Bifurcata</taxon>
        <taxon>Unidentata</taxon>
        <taxon>Episquamata</taxon>
        <taxon>Toxicofera</taxon>
        <taxon>Serpentes</taxon>
        <taxon>Colubroidea</taxon>
        <taxon>Elapidae</taxon>
        <taxon>Elapinae</taxon>
        <taxon>Naja</taxon>
    </lineage>
</organism>
<keyword evidence="1" id="KW-0694">RNA-binding</keyword>
<name>A0A8C6XIS1_NAJNA</name>
<dbReference type="GO" id="GO:0010181">
    <property type="term" value="F:FMN binding"/>
    <property type="evidence" value="ECO:0007669"/>
    <property type="project" value="Ensembl"/>
</dbReference>
<reference evidence="3" key="1">
    <citation type="submission" date="2025-08" db="UniProtKB">
        <authorList>
            <consortium name="Ensembl"/>
        </authorList>
    </citation>
    <scope>IDENTIFICATION</scope>
</reference>
<dbReference type="InterPro" id="IPR013785">
    <property type="entry name" value="Aldolase_TIM"/>
</dbReference>
<dbReference type="SMART" id="SM00358">
    <property type="entry name" value="DSRM"/>
    <property type="match status" value="1"/>
</dbReference>
<dbReference type="InterPro" id="IPR035587">
    <property type="entry name" value="DUS-like_FMN-bd"/>
</dbReference>
<dbReference type="OrthoDB" id="10262250at2759"/>
<reference evidence="3" key="2">
    <citation type="submission" date="2025-09" db="UniProtKB">
        <authorList>
            <consortium name="Ensembl"/>
        </authorList>
    </citation>
    <scope>IDENTIFICATION</scope>
</reference>
<dbReference type="GO" id="GO:0102264">
    <property type="term" value="F:tRNA-dihydrouridine20 synthase activity"/>
    <property type="evidence" value="ECO:0007669"/>
    <property type="project" value="Ensembl"/>
</dbReference>
<dbReference type="GO" id="GO:0070402">
    <property type="term" value="F:NADPH binding"/>
    <property type="evidence" value="ECO:0007669"/>
    <property type="project" value="Ensembl"/>
</dbReference>
<dbReference type="SUPFAM" id="SSF51395">
    <property type="entry name" value="FMN-linked oxidoreductases"/>
    <property type="match status" value="1"/>
</dbReference>
<accession>A0A8C6XIS1</accession>
<dbReference type="GO" id="GO:0000049">
    <property type="term" value="F:tRNA binding"/>
    <property type="evidence" value="ECO:0007669"/>
    <property type="project" value="InterPro"/>
</dbReference>
<dbReference type="OMA" id="GPIRTNS"/>
<keyword evidence="4" id="KW-1185">Reference proteome</keyword>
<dbReference type="InterPro" id="IPR052582">
    <property type="entry name" value="tRNA-DUS-like"/>
</dbReference>
<dbReference type="GeneTree" id="ENSGT00550000075019"/>
<evidence type="ECO:0000313" key="3">
    <source>
        <dbReference type="Ensembl" id="ENSNNAP00000015203.1"/>
    </source>
</evidence>
<gene>
    <name evidence="3" type="primary">DUS2</name>
</gene>
<evidence type="ECO:0000259" key="2">
    <source>
        <dbReference type="PROSITE" id="PS50137"/>
    </source>
</evidence>
<dbReference type="AlphaFoldDB" id="A0A8C6XIS1"/>
<dbReference type="CDD" id="cd02801">
    <property type="entry name" value="DUS_like_FMN"/>
    <property type="match status" value="1"/>
</dbReference>
<dbReference type="GO" id="GO:0005829">
    <property type="term" value="C:cytosol"/>
    <property type="evidence" value="ECO:0007669"/>
    <property type="project" value="Ensembl"/>
</dbReference>
<feature type="domain" description="DRBM" evidence="2">
    <location>
        <begin position="325"/>
        <end position="392"/>
    </location>
</feature>
<dbReference type="CDD" id="cd19871">
    <property type="entry name" value="DSRM_DUS2L"/>
    <property type="match status" value="1"/>
</dbReference>
<evidence type="ECO:0000256" key="1">
    <source>
        <dbReference type="PROSITE-ProRule" id="PRU00266"/>
    </source>
</evidence>
<dbReference type="Ensembl" id="ENSNNAT00000015949.1">
    <property type="protein sequence ID" value="ENSNNAP00000015203.1"/>
    <property type="gene ID" value="ENSNNAG00000010247.1"/>
</dbReference>
<dbReference type="InterPro" id="IPR014720">
    <property type="entry name" value="dsRBD_dom"/>
</dbReference>
<dbReference type="InterPro" id="IPR044463">
    <property type="entry name" value="DUS2_DSRM"/>
</dbReference>
<dbReference type="PANTHER" id="PTHR45936">
    <property type="entry name" value="TRNA-DIHYDROURIDINE(20) SYNTHASE [NAD(P)+]-LIKE"/>
    <property type="match status" value="1"/>
</dbReference>